<dbReference type="Pfam" id="PF03734">
    <property type="entry name" value="YkuD"/>
    <property type="match status" value="1"/>
</dbReference>
<sequence>MRFSNSNCKGLSVFTSKTSRRARRGTTRRAVAAVIGAAAVMLMLPMTAGAAPVTVIPGLPPVEIPNIPGVPQMPGTPSTPQTTTPTPEPTPSTPETPKGPAIPNVKTSTGWIALADDATHQITWWHNGNQVKTMPISMGSDKHPTPNGVYYTKESYRDMYMDSSTYGVPVDSAEGYRTYVEYATRMSWDGIFIHAAPWSVEQQGRSNVSHGCINVSTANGKWVFDTIPRDTPIVVRGTIGPDYIPGS</sequence>
<keyword evidence="5 6" id="KW-0961">Cell wall biogenesis/degradation</keyword>
<evidence type="ECO:0000256" key="4">
    <source>
        <dbReference type="ARBA" id="ARBA00022984"/>
    </source>
</evidence>
<name>A0ABS9DFI2_9ACTN</name>
<dbReference type="RefSeq" id="WP_235722327.1">
    <property type="nucleotide sequence ID" value="NZ_JAKGCU010000002.1"/>
</dbReference>
<feature type="region of interest" description="Disordered" evidence="7">
    <location>
        <begin position="66"/>
        <end position="103"/>
    </location>
</feature>
<dbReference type="InterPro" id="IPR005490">
    <property type="entry name" value="LD_TPept_cat_dom"/>
</dbReference>
<reference evidence="9" key="1">
    <citation type="submission" date="2022-01" db="EMBL/GenBank/DDBJ databases">
        <title>Gordonia xiamenensis sp. nov., isolated from surface seawater in Xiamen.</title>
        <authorList>
            <person name="He Y.F."/>
        </authorList>
    </citation>
    <scope>NUCLEOTIDE SEQUENCE</scope>
    <source>
        <strain evidence="9">GW1C4-4</strain>
    </source>
</reference>
<evidence type="ECO:0000313" key="10">
    <source>
        <dbReference type="Proteomes" id="UP001108089"/>
    </source>
</evidence>
<evidence type="ECO:0000256" key="3">
    <source>
        <dbReference type="ARBA" id="ARBA00022960"/>
    </source>
</evidence>
<gene>
    <name evidence="9" type="ORF">L1892_04985</name>
</gene>
<evidence type="ECO:0000256" key="5">
    <source>
        <dbReference type="ARBA" id="ARBA00023316"/>
    </source>
</evidence>
<feature type="active site" description="Proton donor/acceptor" evidence="6">
    <location>
        <position position="194"/>
    </location>
</feature>
<dbReference type="PANTHER" id="PTHR30582:SF2">
    <property type="entry name" value="L,D-TRANSPEPTIDASE YCIB-RELATED"/>
    <property type="match status" value="1"/>
</dbReference>
<evidence type="ECO:0000313" key="9">
    <source>
        <dbReference type="EMBL" id="MCF3937736.1"/>
    </source>
</evidence>
<evidence type="ECO:0000256" key="2">
    <source>
        <dbReference type="ARBA" id="ARBA00022679"/>
    </source>
</evidence>
<dbReference type="PANTHER" id="PTHR30582">
    <property type="entry name" value="L,D-TRANSPEPTIDASE"/>
    <property type="match status" value="1"/>
</dbReference>
<evidence type="ECO:0000259" key="8">
    <source>
        <dbReference type="PROSITE" id="PS52029"/>
    </source>
</evidence>
<proteinExistence type="predicted"/>
<dbReference type="InterPro" id="IPR050979">
    <property type="entry name" value="LD-transpeptidase"/>
</dbReference>
<keyword evidence="10" id="KW-1185">Reference proteome</keyword>
<feature type="domain" description="L,D-TPase catalytic" evidence="8">
    <location>
        <begin position="111"/>
        <end position="236"/>
    </location>
</feature>
<dbReference type="Gene3D" id="2.40.440.10">
    <property type="entry name" value="L,D-transpeptidase catalytic domain-like"/>
    <property type="match status" value="1"/>
</dbReference>
<dbReference type="CDD" id="cd16913">
    <property type="entry name" value="YkuD_like"/>
    <property type="match status" value="1"/>
</dbReference>
<feature type="active site" description="Nucleophile" evidence="6">
    <location>
        <position position="212"/>
    </location>
</feature>
<keyword evidence="3 6" id="KW-0133">Cell shape</keyword>
<dbReference type="PROSITE" id="PS52029">
    <property type="entry name" value="LD_TPASE"/>
    <property type="match status" value="1"/>
</dbReference>
<comment type="caution">
    <text evidence="9">The sequence shown here is derived from an EMBL/GenBank/DDBJ whole genome shotgun (WGS) entry which is preliminary data.</text>
</comment>
<keyword evidence="4 6" id="KW-0573">Peptidoglycan synthesis</keyword>
<evidence type="ECO:0000256" key="1">
    <source>
        <dbReference type="ARBA" id="ARBA00004752"/>
    </source>
</evidence>
<feature type="compositionally biased region" description="Low complexity" evidence="7">
    <location>
        <begin position="72"/>
        <end position="85"/>
    </location>
</feature>
<organism evidence="9 10">
    <name type="scientific">Gordonia tangerina</name>
    <dbReference type="NCBI Taxonomy" id="2911060"/>
    <lineage>
        <taxon>Bacteria</taxon>
        <taxon>Bacillati</taxon>
        <taxon>Actinomycetota</taxon>
        <taxon>Actinomycetes</taxon>
        <taxon>Mycobacteriales</taxon>
        <taxon>Gordoniaceae</taxon>
        <taxon>Gordonia</taxon>
    </lineage>
</organism>
<comment type="pathway">
    <text evidence="1 6">Cell wall biogenesis; peptidoglycan biosynthesis.</text>
</comment>
<dbReference type="Proteomes" id="UP001108089">
    <property type="component" value="Unassembled WGS sequence"/>
</dbReference>
<dbReference type="InterPro" id="IPR038063">
    <property type="entry name" value="Transpep_catalytic_dom"/>
</dbReference>
<accession>A0ABS9DFI2</accession>
<evidence type="ECO:0000256" key="6">
    <source>
        <dbReference type="PROSITE-ProRule" id="PRU01373"/>
    </source>
</evidence>
<keyword evidence="2" id="KW-0808">Transferase</keyword>
<dbReference type="EMBL" id="JAKGCU010000002">
    <property type="protein sequence ID" value="MCF3937736.1"/>
    <property type="molecule type" value="Genomic_DNA"/>
</dbReference>
<evidence type="ECO:0000256" key="7">
    <source>
        <dbReference type="SAM" id="MobiDB-lite"/>
    </source>
</evidence>
<protein>
    <submittedName>
        <fullName evidence="9">L,D-transpeptidase</fullName>
    </submittedName>
</protein>
<dbReference type="SUPFAM" id="SSF141523">
    <property type="entry name" value="L,D-transpeptidase catalytic domain-like"/>
    <property type="match status" value="1"/>
</dbReference>